<evidence type="ECO:0000256" key="3">
    <source>
        <dbReference type="ARBA" id="ARBA00023163"/>
    </source>
</evidence>
<keyword evidence="3" id="KW-0804">Transcription</keyword>
<dbReference type="Proteomes" id="UP000682111">
    <property type="component" value="Unassembled WGS sequence"/>
</dbReference>
<organism evidence="5 6">
    <name type="scientific">Robertmurraya siralis</name>
    <dbReference type="NCBI Taxonomy" id="77777"/>
    <lineage>
        <taxon>Bacteria</taxon>
        <taxon>Bacillati</taxon>
        <taxon>Bacillota</taxon>
        <taxon>Bacilli</taxon>
        <taxon>Bacillales</taxon>
        <taxon>Bacillaceae</taxon>
        <taxon>Robertmurraya</taxon>
    </lineage>
</organism>
<dbReference type="PROSITE" id="PS50995">
    <property type="entry name" value="HTH_MARR_2"/>
    <property type="match status" value="1"/>
</dbReference>
<evidence type="ECO:0000259" key="4">
    <source>
        <dbReference type="PROSITE" id="PS50995"/>
    </source>
</evidence>
<gene>
    <name evidence="5" type="ORF">J27TS8_25790</name>
</gene>
<evidence type="ECO:0000313" key="6">
    <source>
        <dbReference type="Proteomes" id="UP000682111"/>
    </source>
</evidence>
<dbReference type="InterPro" id="IPR000835">
    <property type="entry name" value="HTH_MarR-typ"/>
</dbReference>
<dbReference type="AlphaFoldDB" id="A0A920BUG7"/>
<comment type="caution">
    <text evidence="5">The sequence shown here is derived from an EMBL/GenBank/DDBJ whole genome shotgun (WGS) entry which is preliminary data.</text>
</comment>
<dbReference type="SMART" id="SM00347">
    <property type="entry name" value="HTH_MARR"/>
    <property type="match status" value="1"/>
</dbReference>
<protein>
    <recommendedName>
        <fullName evidence="4">HTH marR-type domain-containing protein</fullName>
    </recommendedName>
</protein>
<dbReference type="SUPFAM" id="SSF46785">
    <property type="entry name" value="Winged helix' DNA-binding domain"/>
    <property type="match status" value="1"/>
</dbReference>
<sequence length="154" mass="18189">MNDKQLTFIRELNQIEYDCHVMLNQEYAALLDDSISEKQLITLNQLEKKGRMLTGELATLLNITPSAVSQMLNKLEKKQFIRRFINSDNRREIFVELAQGGIDYLNLNRQIELSIIKRFYAKLPWEDLQHLKRIMLQFKAIIIKEQSIDHLPDD</sequence>
<dbReference type="Pfam" id="PF01047">
    <property type="entry name" value="MarR"/>
    <property type="match status" value="1"/>
</dbReference>
<evidence type="ECO:0000313" key="5">
    <source>
        <dbReference type="EMBL" id="GIN62586.1"/>
    </source>
</evidence>
<evidence type="ECO:0000256" key="2">
    <source>
        <dbReference type="ARBA" id="ARBA00023125"/>
    </source>
</evidence>
<dbReference type="GO" id="GO:0003677">
    <property type="term" value="F:DNA binding"/>
    <property type="evidence" value="ECO:0007669"/>
    <property type="project" value="UniProtKB-KW"/>
</dbReference>
<dbReference type="InterPro" id="IPR036390">
    <property type="entry name" value="WH_DNA-bd_sf"/>
</dbReference>
<dbReference type="PANTHER" id="PTHR42756:SF1">
    <property type="entry name" value="TRANSCRIPTIONAL REPRESSOR OF EMRAB OPERON"/>
    <property type="match status" value="1"/>
</dbReference>
<dbReference type="RefSeq" id="WP_212933860.1">
    <property type="nucleotide sequence ID" value="NZ_BORC01000004.1"/>
</dbReference>
<proteinExistence type="predicted"/>
<feature type="domain" description="HTH marR-type" evidence="4">
    <location>
        <begin position="5"/>
        <end position="140"/>
    </location>
</feature>
<name>A0A920BUG7_9BACI</name>
<keyword evidence="2" id="KW-0238">DNA-binding</keyword>
<dbReference type="PANTHER" id="PTHR42756">
    <property type="entry name" value="TRANSCRIPTIONAL REGULATOR, MARR"/>
    <property type="match status" value="1"/>
</dbReference>
<evidence type="ECO:0000256" key="1">
    <source>
        <dbReference type="ARBA" id="ARBA00023015"/>
    </source>
</evidence>
<dbReference type="GO" id="GO:0003700">
    <property type="term" value="F:DNA-binding transcription factor activity"/>
    <property type="evidence" value="ECO:0007669"/>
    <property type="project" value="InterPro"/>
</dbReference>
<reference evidence="5" key="1">
    <citation type="submission" date="2021-03" db="EMBL/GenBank/DDBJ databases">
        <title>Antimicrobial resistance genes in bacteria isolated from Japanese honey, and their potential for conferring macrolide and lincosamide resistance in the American foulbrood pathogen Paenibacillus larvae.</title>
        <authorList>
            <person name="Okamoto M."/>
            <person name="Kumagai M."/>
            <person name="Kanamori H."/>
            <person name="Takamatsu D."/>
        </authorList>
    </citation>
    <scope>NUCLEOTIDE SEQUENCE</scope>
    <source>
        <strain evidence="5">J27TS8</strain>
    </source>
</reference>
<keyword evidence="6" id="KW-1185">Reference proteome</keyword>
<keyword evidence="1" id="KW-0805">Transcription regulation</keyword>
<dbReference type="InterPro" id="IPR036388">
    <property type="entry name" value="WH-like_DNA-bd_sf"/>
</dbReference>
<accession>A0A920BUG7</accession>
<dbReference type="EMBL" id="BORC01000004">
    <property type="protein sequence ID" value="GIN62586.1"/>
    <property type="molecule type" value="Genomic_DNA"/>
</dbReference>
<dbReference type="Gene3D" id="1.10.10.10">
    <property type="entry name" value="Winged helix-like DNA-binding domain superfamily/Winged helix DNA-binding domain"/>
    <property type="match status" value="1"/>
</dbReference>